<evidence type="ECO:0000313" key="3">
    <source>
        <dbReference type="Proteomes" id="UP000014760"/>
    </source>
</evidence>
<dbReference type="Proteomes" id="UP000014760">
    <property type="component" value="Unassembled WGS sequence"/>
</dbReference>
<feature type="non-terminal residue" evidence="1">
    <location>
        <position position="1"/>
    </location>
</feature>
<dbReference type="PANTHER" id="PTHR33395:SF22">
    <property type="entry name" value="REVERSE TRANSCRIPTASE DOMAIN-CONTAINING PROTEIN"/>
    <property type="match status" value="1"/>
</dbReference>
<dbReference type="PANTHER" id="PTHR33395">
    <property type="entry name" value="TRANSCRIPTASE, PUTATIVE-RELATED-RELATED"/>
    <property type="match status" value="1"/>
</dbReference>
<accession>R7T620</accession>
<keyword evidence="3" id="KW-1185">Reference proteome</keyword>
<evidence type="ECO:0000313" key="1">
    <source>
        <dbReference type="EMBL" id="ELT88795.1"/>
    </source>
</evidence>
<sequence length="69" mass="7837">NVNKANAPDDISFFVLKNCSQQIVEPLARTFSNSIRLGKVPAQWKYVNVVPIFKKGEQSEVENYRPISL</sequence>
<proteinExistence type="predicted"/>
<evidence type="ECO:0000313" key="2">
    <source>
        <dbReference type="EnsemblMetazoa" id="CapteP102589"/>
    </source>
</evidence>
<dbReference type="HOGENOM" id="CLU_118269_4_3_1"/>
<reference evidence="1 3" key="2">
    <citation type="journal article" date="2013" name="Nature">
        <title>Insights into bilaterian evolution from three spiralian genomes.</title>
        <authorList>
            <person name="Simakov O."/>
            <person name="Marletaz F."/>
            <person name="Cho S.J."/>
            <person name="Edsinger-Gonzales E."/>
            <person name="Havlak P."/>
            <person name="Hellsten U."/>
            <person name="Kuo D.H."/>
            <person name="Larsson T."/>
            <person name="Lv J."/>
            <person name="Arendt D."/>
            <person name="Savage R."/>
            <person name="Osoegawa K."/>
            <person name="de Jong P."/>
            <person name="Grimwood J."/>
            <person name="Chapman J.A."/>
            <person name="Shapiro H."/>
            <person name="Aerts A."/>
            <person name="Otillar R.P."/>
            <person name="Terry A.Y."/>
            <person name="Boore J.L."/>
            <person name="Grigoriev I.V."/>
            <person name="Lindberg D.R."/>
            <person name="Seaver E.C."/>
            <person name="Weisblat D.A."/>
            <person name="Putnam N.H."/>
            <person name="Rokhsar D.S."/>
        </authorList>
    </citation>
    <scope>NUCLEOTIDE SEQUENCE</scope>
    <source>
        <strain evidence="1 3">I ESC-2004</strain>
    </source>
</reference>
<name>R7T620_CAPTE</name>
<dbReference type="EMBL" id="AMQN01015180">
    <property type="status" value="NOT_ANNOTATED_CDS"/>
    <property type="molecule type" value="Genomic_DNA"/>
</dbReference>
<organism evidence="1">
    <name type="scientific">Capitella teleta</name>
    <name type="common">Polychaete worm</name>
    <dbReference type="NCBI Taxonomy" id="283909"/>
    <lineage>
        <taxon>Eukaryota</taxon>
        <taxon>Metazoa</taxon>
        <taxon>Spiralia</taxon>
        <taxon>Lophotrochozoa</taxon>
        <taxon>Annelida</taxon>
        <taxon>Polychaeta</taxon>
        <taxon>Sedentaria</taxon>
        <taxon>Scolecida</taxon>
        <taxon>Capitellidae</taxon>
        <taxon>Capitella</taxon>
    </lineage>
</organism>
<dbReference type="STRING" id="283909.R7T620"/>
<dbReference type="AlphaFoldDB" id="R7T620"/>
<protein>
    <recommendedName>
        <fullName evidence="4">Reverse transcriptase domain-containing protein</fullName>
    </recommendedName>
</protein>
<reference evidence="2" key="3">
    <citation type="submission" date="2015-06" db="UniProtKB">
        <authorList>
            <consortium name="EnsemblMetazoa"/>
        </authorList>
    </citation>
    <scope>IDENTIFICATION</scope>
</reference>
<dbReference type="OrthoDB" id="9390935at2759"/>
<dbReference type="EnsemblMetazoa" id="CapteT102589">
    <property type="protein sequence ID" value="CapteP102589"/>
    <property type="gene ID" value="CapteG102589"/>
</dbReference>
<reference evidence="3" key="1">
    <citation type="submission" date="2012-12" db="EMBL/GenBank/DDBJ databases">
        <authorList>
            <person name="Hellsten U."/>
            <person name="Grimwood J."/>
            <person name="Chapman J.A."/>
            <person name="Shapiro H."/>
            <person name="Aerts A."/>
            <person name="Otillar R.P."/>
            <person name="Terry A.Y."/>
            <person name="Boore J.L."/>
            <person name="Simakov O."/>
            <person name="Marletaz F."/>
            <person name="Cho S.-J."/>
            <person name="Edsinger-Gonzales E."/>
            <person name="Havlak P."/>
            <person name="Kuo D.-H."/>
            <person name="Larsson T."/>
            <person name="Lv J."/>
            <person name="Arendt D."/>
            <person name="Savage R."/>
            <person name="Osoegawa K."/>
            <person name="de Jong P."/>
            <person name="Lindberg D.R."/>
            <person name="Seaver E.C."/>
            <person name="Weisblat D.A."/>
            <person name="Putnam N.H."/>
            <person name="Grigoriev I.V."/>
            <person name="Rokhsar D.S."/>
        </authorList>
    </citation>
    <scope>NUCLEOTIDE SEQUENCE</scope>
    <source>
        <strain evidence="3">I ESC-2004</strain>
    </source>
</reference>
<gene>
    <name evidence="1" type="ORF">CAPTEDRAFT_102589</name>
</gene>
<evidence type="ECO:0008006" key="4">
    <source>
        <dbReference type="Google" id="ProtNLM"/>
    </source>
</evidence>
<dbReference type="EMBL" id="KB311685">
    <property type="protein sequence ID" value="ELT88795.1"/>
    <property type="molecule type" value="Genomic_DNA"/>
</dbReference>